<evidence type="ECO:0000313" key="4">
    <source>
        <dbReference type="Proteomes" id="UP000235392"/>
    </source>
</evidence>
<name>A0A2N5TBT3_9BASI</name>
<dbReference type="PANTHER" id="PTHR35179">
    <property type="entry name" value="PROTEIN CBG02620"/>
    <property type="match status" value="1"/>
</dbReference>
<proteinExistence type="predicted"/>
<evidence type="ECO:0000256" key="1">
    <source>
        <dbReference type="SAM" id="Phobius"/>
    </source>
</evidence>
<keyword evidence="1" id="KW-0472">Membrane</keyword>
<feature type="transmembrane region" description="Helical" evidence="1">
    <location>
        <begin position="189"/>
        <end position="216"/>
    </location>
</feature>
<feature type="transmembrane region" description="Helical" evidence="1">
    <location>
        <begin position="147"/>
        <end position="168"/>
    </location>
</feature>
<feature type="transmembrane region" description="Helical" evidence="1">
    <location>
        <begin position="79"/>
        <end position="99"/>
    </location>
</feature>
<organism evidence="2 4">
    <name type="scientific">Puccinia coronata f. sp. avenae</name>
    <dbReference type="NCBI Taxonomy" id="200324"/>
    <lineage>
        <taxon>Eukaryota</taxon>
        <taxon>Fungi</taxon>
        <taxon>Dikarya</taxon>
        <taxon>Basidiomycota</taxon>
        <taxon>Pucciniomycotina</taxon>
        <taxon>Pucciniomycetes</taxon>
        <taxon>Pucciniales</taxon>
        <taxon>Pucciniaceae</taxon>
        <taxon>Puccinia</taxon>
    </lineage>
</organism>
<sequence length="378" mass="42348">MSQSNSKPGGPPPPPKTIFIPRAWTAAEFQLVGVLFGITLGFGYFVICSNVTSAFITFLFASGVINATVPYYVFTVNLWAIQLNCVFQIMVSRIILIWSSPLHRKLLRWGMWAWALLLTVVVFSTWIPARLRVSNKFIAVDTVLYRITKMLCLLTNACLNFTFIFSVKKTLVANGLKKYNKVLRFNAKILALSLILDLVPILLLMCHSSLLFISFFPLSTMVKLETELVTNDLIVDVIKSELQLRVIRESHFAASPGYPTKEGIESIINTPQTCMFSDEENAKTAKIKELRSSLNLSDMWKLPPLGSTLVLTPTLQIVNSAPVGLFFHSDDQLDSSLRFGTFVPYASPVDTESDHWAHSRMSSGYSVETDIVVDSFNR</sequence>
<dbReference type="AlphaFoldDB" id="A0A2N5TBT3"/>
<feature type="transmembrane region" description="Helical" evidence="1">
    <location>
        <begin position="54"/>
        <end position="73"/>
    </location>
</feature>
<gene>
    <name evidence="3" type="ORF">PCASD_03577</name>
    <name evidence="2" type="ORF">PCASD_12552</name>
</gene>
<dbReference type="EMBL" id="PGCI01000647">
    <property type="protein sequence ID" value="PLW22965.1"/>
    <property type="molecule type" value="Genomic_DNA"/>
</dbReference>
<dbReference type="PANTHER" id="PTHR35179:SF2">
    <property type="entry name" value="START DOMAIN-CONTAINING PROTEIN"/>
    <property type="match status" value="1"/>
</dbReference>
<feature type="transmembrane region" description="Helical" evidence="1">
    <location>
        <begin position="106"/>
        <end position="127"/>
    </location>
</feature>
<keyword evidence="1" id="KW-0812">Transmembrane</keyword>
<evidence type="ECO:0000313" key="2">
    <source>
        <dbReference type="EMBL" id="PLW22965.1"/>
    </source>
</evidence>
<comment type="caution">
    <text evidence="2">The sequence shown here is derived from an EMBL/GenBank/DDBJ whole genome shotgun (WGS) entry which is preliminary data.</text>
</comment>
<reference evidence="2 4" key="1">
    <citation type="submission" date="2017-11" db="EMBL/GenBank/DDBJ databases">
        <title>De novo assembly and phasing of dikaryotic genomes from two isolates of Puccinia coronata f. sp. avenae, the causal agent of oat crown rust.</title>
        <authorList>
            <person name="Miller M.E."/>
            <person name="Zhang Y."/>
            <person name="Omidvar V."/>
            <person name="Sperschneider J."/>
            <person name="Schwessinger B."/>
            <person name="Raley C."/>
            <person name="Palmer J.M."/>
            <person name="Garnica D."/>
            <person name="Upadhyaya N."/>
            <person name="Rathjen J."/>
            <person name="Taylor J.M."/>
            <person name="Park R.F."/>
            <person name="Dodds P.N."/>
            <person name="Hirsch C.D."/>
            <person name="Kianian S.F."/>
            <person name="Figueroa M."/>
        </authorList>
    </citation>
    <scope>NUCLEOTIDE SEQUENCE [LARGE SCALE GENOMIC DNA]</scope>
    <source>
        <strain evidence="2">12SD80</strain>
    </source>
</reference>
<dbReference type="Proteomes" id="UP000235392">
    <property type="component" value="Unassembled WGS sequence"/>
</dbReference>
<accession>A0A2N5TBT3</accession>
<keyword evidence="1" id="KW-1133">Transmembrane helix</keyword>
<protein>
    <submittedName>
        <fullName evidence="2">Uncharacterized protein</fullName>
    </submittedName>
</protein>
<evidence type="ECO:0000313" key="3">
    <source>
        <dbReference type="EMBL" id="PLW48037.1"/>
    </source>
</evidence>
<feature type="transmembrane region" description="Helical" evidence="1">
    <location>
        <begin position="29"/>
        <end position="47"/>
    </location>
</feature>
<dbReference type="EMBL" id="PGCI01000026">
    <property type="protein sequence ID" value="PLW48037.1"/>
    <property type="molecule type" value="Genomic_DNA"/>
</dbReference>